<evidence type="ECO:0000313" key="1">
    <source>
        <dbReference type="EMBL" id="CAG8612344.1"/>
    </source>
</evidence>
<reference evidence="1" key="1">
    <citation type="submission" date="2021-06" db="EMBL/GenBank/DDBJ databases">
        <authorList>
            <person name="Kallberg Y."/>
            <person name="Tangrot J."/>
            <person name="Rosling A."/>
        </authorList>
    </citation>
    <scope>NUCLEOTIDE SEQUENCE</scope>
    <source>
        <strain evidence="1">BR232B</strain>
    </source>
</reference>
<dbReference type="EMBL" id="CAJVPI010001429">
    <property type="protein sequence ID" value="CAG8612344.1"/>
    <property type="molecule type" value="Genomic_DNA"/>
</dbReference>
<sequence>MHSQYTTGAALVTSIEKVATDIGLTTTTDYVTPKAIGFLPKGMTNIKDAVLLETSLLDRM</sequence>
<keyword evidence="2" id="KW-1185">Reference proteome</keyword>
<organism evidence="1 2">
    <name type="scientific">Paraglomus brasilianum</name>
    <dbReference type="NCBI Taxonomy" id="144538"/>
    <lineage>
        <taxon>Eukaryota</taxon>
        <taxon>Fungi</taxon>
        <taxon>Fungi incertae sedis</taxon>
        <taxon>Mucoromycota</taxon>
        <taxon>Glomeromycotina</taxon>
        <taxon>Glomeromycetes</taxon>
        <taxon>Paraglomerales</taxon>
        <taxon>Paraglomeraceae</taxon>
        <taxon>Paraglomus</taxon>
    </lineage>
</organism>
<evidence type="ECO:0000313" key="2">
    <source>
        <dbReference type="Proteomes" id="UP000789739"/>
    </source>
</evidence>
<dbReference type="OrthoDB" id="73465at2759"/>
<accession>A0A9N9GI95</accession>
<dbReference type="AlphaFoldDB" id="A0A9N9GI95"/>
<name>A0A9N9GI95_9GLOM</name>
<proteinExistence type="predicted"/>
<comment type="caution">
    <text evidence="1">The sequence shown here is derived from an EMBL/GenBank/DDBJ whole genome shotgun (WGS) entry which is preliminary data.</text>
</comment>
<protein>
    <submittedName>
        <fullName evidence="1">9383_t:CDS:1</fullName>
    </submittedName>
</protein>
<dbReference type="Proteomes" id="UP000789739">
    <property type="component" value="Unassembled WGS sequence"/>
</dbReference>
<gene>
    <name evidence="1" type="ORF">PBRASI_LOCUS8242</name>
</gene>